<protein>
    <submittedName>
        <fullName evidence="2">Lipase</fullName>
    </submittedName>
</protein>
<dbReference type="PATRIC" id="fig|361041.3.peg.2145"/>
<dbReference type="EMBL" id="LAJG01000024">
    <property type="protein sequence ID" value="KKB77738.1"/>
    <property type="molecule type" value="Genomic_DNA"/>
</dbReference>
<dbReference type="AlphaFoldDB" id="A0A0F5L5V7"/>
<keyword evidence="3" id="KW-1185">Reference proteome</keyword>
<reference evidence="2 3" key="1">
    <citation type="submission" date="2015-03" db="EMBL/GenBank/DDBJ databases">
        <authorList>
            <person name="Hassan Y.I."/>
            <person name="Lepp D."/>
            <person name="Zhou T."/>
        </authorList>
    </citation>
    <scope>NUCLEOTIDE SEQUENCE [LARGE SCALE GENOMIC DNA]</scope>
    <source>
        <strain evidence="2 3">GH2-10</strain>
    </source>
</reference>
<comment type="caution">
    <text evidence="2">The sequence shown here is derived from an EMBL/GenBank/DDBJ whole genome shotgun (WGS) entry which is preliminary data.</text>
</comment>
<dbReference type="Gene3D" id="2.60.120.260">
    <property type="entry name" value="Galactose-binding domain-like"/>
    <property type="match status" value="1"/>
</dbReference>
<dbReference type="SUPFAM" id="SSF52266">
    <property type="entry name" value="SGNH hydrolase"/>
    <property type="match status" value="1"/>
</dbReference>
<dbReference type="Proteomes" id="UP000033514">
    <property type="component" value="Unassembled WGS sequence"/>
</dbReference>
<dbReference type="OrthoDB" id="2060945at2"/>
<feature type="domain" description="SGNH hydrolase-type esterase" evidence="1">
    <location>
        <begin position="170"/>
        <end position="365"/>
    </location>
</feature>
<dbReference type="Gene3D" id="3.40.50.1110">
    <property type="entry name" value="SGNH hydrolase"/>
    <property type="match status" value="1"/>
</dbReference>
<name>A0A0F5L5V7_9HYPH</name>
<evidence type="ECO:0000313" key="2">
    <source>
        <dbReference type="EMBL" id="KKB77738.1"/>
    </source>
</evidence>
<sequence>MKTFTMTEALILGAAELERTDIGMQPHRLPAAARRQNEDPSLAMAEKQPSGVRLKFRTAATAIELDVLPTKRIYTGLPARPDGVFDLRIDGVLTQQKSALGGRVMRIGMAPPSFALEPGAAQTLRFDNLPARDKLVEIWLPHDEMVELVSLRADAAVAPVAPQKVWLHHGSSISQGSNATSPTGIWPAVAATLGGVDLINMGFGGNAMLDPFTARAMRDTPADLISVKFGINIVNGDLMRMRAFGPALHGFLDTIREGHKQTPLFVVSPIYCPIHETTPGPAQFDVAALAEGRASFLAEGNPEDVTKGKLTLTTIREKMAAVVKLRAEEDRNLHFIDGLTLYGAEDNRRLPLPDQLHPDGATHALIGKRFAERVFAEGH</sequence>
<dbReference type="InterPro" id="IPR013830">
    <property type="entry name" value="SGNH_hydro"/>
</dbReference>
<proteinExistence type="predicted"/>
<dbReference type="RefSeq" id="WP_046143662.1">
    <property type="nucleotide sequence ID" value="NZ_LAJG01000024.1"/>
</dbReference>
<dbReference type="GO" id="GO:0016788">
    <property type="term" value="F:hydrolase activity, acting on ester bonds"/>
    <property type="evidence" value="ECO:0007669"/>
    <property type="project" value="UniProtKB-ARBA"/>
</dbReference>
<dbReference type="Pfam" id="PF13472">
    <property type="entry name" value="Lipase_GDSL_2"/>
    <property type="match status" value="1"/>
</dbReference>
<gene>
    <name evidence="2" type="ORF">VW35_13790</name>
</gene>
<evidence type="ECO:0000313" key="3">
    <source>
        <dbReference type="Proteomes" id="UP000033514"/>
    </source>
</evidence>
<organism evidence="2 3">
    <name type="scientific">Devosia soli</name>
    <dbReference type="NCBI Taxonomy" id="361041"/>
    <lineage>
        <taxon>Bacteria</taxon>
        <taxon>Pseudomonadati</taxon>
        <taxon>Pseudomonadota</taxon>
        <taxon>Alphaproteobacteria</taxon>
        <taxon>Hyphomicrobiales</taxon>
        <taxon>Devosiaceae</taxon>
        <taxon>Devosia</taxon>
    </lineage>
</organism>
<dbReference type="STRING" id="361041.VW35_13790"/>
<accession>A0A0F5L5V7</accession>
<evidence type="ECO:0000259" key="1">
    <source>
        <dbReference type="Pfam" id="PF13472"/>
    </source>
</evidence>
<dbReference type="InterPro" id="IPR036514">
    <property type="entry name" value="SGNH_hydro_sf"/>
</dbReference>